<protein>
    <submittedName>
        <fullName evidence="2">Uncharacterized protein</fullName>
    </submittedName>
</protein>
<keyword evidence="3" id="KW-1185">Reference proteome</keyword>
<dbReference type="PANTHER" id="PTHR12112">
    <property type="entry name" value="BNIP - RELATED"/>
    <property type="match status" value="1"/>
</dbReference>
<proteinExistence type="predicted"/>
<dbReference type="Gene3D" id="3.10.310.20">
    <property type="entry name" value="DHHA2 domain"/>
    <property type="match status" value="1"/>
</dbReference>
<dbReference type="PANTHER" id="PTHR12112:SF39">
    <property type="entry name" value="EG:152A3.5 PROTEIN (FBGN0003116_PN PROTEIN)"/>
    <property type="match status" value="1"/>
</dbReference>
<dbReference type="Proteomes" id="UP000277204">
    <property type="component" value="Unassembled WGS sequence"/>
</dbReference>
<dbReference type="GO" id="GO:0004309">
    <property type="term" value="F:exopolyphosphatase activity"/>
    <property type="evidence" value="ECO:0007669"/>
    <property type="project" value="TreeGrafter"/>
</dbReference>
<reference evidence="2 3" key="1">
    <citation type="submission" date="2018-11" db="EMBL/GenBank/DDBJ databases">
        <authorList>
            <consortium name="Pathogen Informatics"/>
        </authorList>
    </citation>
    <scope>NUCLEOTIDE SEQUENCE [LARGE SCALE GENOMIC DNA]</scope>
    <source>
        <strain evidence="2 3">Zambia</strain>
    </source>
</reference>
<dbReference type="Pfam" id="PF01368">
    <property type="entry name" value="DHH"/>
    <property type="match status" value="1"/>
</dbReference>
<dbReference type="InterPro" id="IPR001667">
    <property type="entry name" value="DDH_dom"/>
</dbReference>
<organism evidence="2 3">
    <name type="scientific">Schistosoma margrebowiei</name>
    <dbReference type="NCBI Taxonomy" id="48269"/>
    <lineage>
        <taxon>Eukaryota</taxon>
        <taxon>Metazoa</taxon>
        <taxon>Spiralia</taxon>
        <taxon>Lophotrochozoa</taxon>
        <taxon>Platyhelminthes</taxon>
        <taxon>Trematoda</taxon>
        <taxon>Digenea</taxon>
        <taxon>Strigeidida</taxon>
        <taxon>Schistosomatoidea</taxon>
        <taxon>Schistosomatidae</taxon>
        <taxon>Schistosoma</taxon>
    </lineage>
</organism>
<evidence type="ECO:0000313" key="2">
    <source>
        <dbReference type="EMBL" id="VDP16561.1"/>
    </source>
</evidence>
<dbReference type="AlphaFoldDB" id="A0A183MFB2"/>
<dbReference type="InterPro" id="IPR038763">
    <property type="entry name" value="DHH_sf"/>
</dbReference>
<sequence length="864" mass="97836">MDLFLRHAAEALHSSCKSKWILVVGNEACDLDSTACALAYGFYKQMLENEFIVIPVCSINREDMVLRTEVTFWLTQCGLKWEELIYLDDVFNETYSKVNENELFLILVDHHLPTKKFNEWPTIEIIDHHQLVNTETVENCPFKQIDLVGSCATLITFEILKGMDGNYLPSNVWKLLYGAILIDTIGLSNAGQMAGRLTELDLRMANRIEDIIYNQIFTPNVSRNSLFTQLETAKFTVDGSWSPCAPLVWNQGFPTPLGGASVSTKPVKAPNVRFSSSQFRKQHPRHEKAVRLSTWDLLRRDMKIVSSPNKDAFQFVCSTVSGVDFTMLINSPDFTEAANRICAKYNANLLVCLTVGYPLSESSSIPSSELTTFRRRALILYNMNFPAGRYNDAIHFRLPKFHVLIKFLLNPKLNLDLLPQSVPDFSHFIAIVNNIKMTRKILLPLLVQFLQQLGSPSDTDTSDNNPKNDIDSNDDCNNVVMESDTNNNISSTNTKSSHSLDTTPKCSTDLKDKVRNATEFALKDVIPSLRKWLLPLNPHERCEFLRSFCQSSLKANDSPSLDLLNSLWTSIWYETRKTSKTVKSAVGTQTPTPKLLWLKSHQTRRVASVVQGNCSAIRAISGKMGGFKSARRFTLSDTNDLTLYSENISKARVDLPSSRFVHRISDEHLCVSDSENTKPSWLETEYLTRIPAWLPSTLTSTSLDSAEAVSYRLYRRLSGMPLSKDSEDEVSYGHTSFQRDNHDVHIIHDKDQDIDYNKLEDDELALLRTSLTDCRQLFIDKQTSTSNLSNYTSWLSSHPDHITEQGLKFLKLGFDLQPAKTEDTGMTLKMTKSILTNEQQSHPSFHVTFDLGCTEDSKIMISDE</sequence>
<dbReference type="GO" id="GO:0005737">
    <property type="term" value="C:cytoplasm"/>
    <property type="evidence" value="ECO:0007669"/>
    <property type="project" value="TreeGrafter"/>
</dbReference>
<evidence type="ECO:0000313" key="3">
    <source>
        <dbReference type="Proteomes" id="UP000277204"/>
    </source>
</evidence>
<name>A0A183MFB2_9TREM</name>
<evidence type="ECO:0000256" key="1">
    <source>
        <dbReference type="SAM" id="MobiDB-lite"/>
    </source>
</evidence>
<feature type="compositionally biased region" description="Low complexity" evidence="1">
    <location>
        <begin position="483"/>
        <end position="499"/>
    </location>
</feature>
<dbReference type="STRING" id="48269.A0A183MFB2"/>
<gene>
    <name evidence="2" type="ORF">SMRZ_LOCUS14737</name>
</gene>
<dbReference type="SUPFAM" id="SSF64182">
    <property type="entry name" value="DHH phosphoesterases"/>
    <property type="match status" value="1"/>
</dbReference>
<feature type="compositionally biased region" description="Polar residues" evidence="1">
    <location>
        <begin position="456"/>
        <end position="467"/>
    </location>
</feature>
<accession>A0A183MFB2</accession>
<feature type="region of interest" description="Disordered" evidence="1">
    <location>
        <begin position="456"/>
        <end position="507"/>
    </location>
</feature>
<dbReference type="EMBL" id="UZAI01016818">
    <property type="protein sequence ID" value="VDP16561.1"/>
    <property type="molecule type" value="Genomic_DNA"/>
</dbReference>
<dbReference type="InterPro" id="IPR038222">
    <property type="entry name" value="DHHA2_dom_sf"/>
</dbReference>
<dbReference type="Gene3D" id="3.90.1640.10">
    <property type="entry name" value="inorganic pyrophosphatase (n-terminal core)"/>
    <property type="match status" value="1"/>
</dbReference>